<name>A0A9Q0WKK4_9ROSI</name>
<dbReference type="PANTHER" id="PTHR33878:SF4">
    <property type="entry name" value="OS08G0558900 PROTEIN"/>
    <property type="match status" value="1"/>
</dbReference>
<feature type="region of interest" description="Disordered" evidence="1">
    <location>
        <begin position="114"/>
        <end position="161"/>
    </location>
</feature>
<feature type="compositionally biased region" description="Low complexity" evidence="1">
    <location>
        <begin position="64"/>
        <end position="79"/>
    </location>
</feature>
<evidence type="ECO:0000313" key="3">
    <source>
        <dbReference type="Proteomes" id="UP001151752"/>
    </source>
</evidence>
<keyword evidence="3" id="KW-1185">Reference proteome</keyword>
<dbReference type="Proteomes" id="UP001151752">
    <property type="component" value="Chromosome 8"/>
</dbReference>
<accession>A0A9Q0WKK4</accession>
<proteinExistence type="predicted"/>
<feature type="compositionally biased region" description="Basic and acidic residues" evidence="1">
    <location>
        <begin position="123"/>
        <end position="161"/>
    </location>
</feature>
<protein>
    <submittedName>
        <fullName evidence="2">Uncharacterized protein</fullName>
    </submittedName>
</protein>
<dbReference type="InterPro" id="IPR045284">
    <property type="entry name" value="At2g27730-like"/>
</dbReference>
<feature type="region of interest" description="Disordered" evidence="1">
    <location>
        <begin position="53"/>
        <end position="96"/>
    </location>
</feature>
<dbReference type="EMBL" id="JAPFFM010000003">
    <property type="protein sequence ID" value="KAJ6767603.1"/>
    <property type="molecule type" value="Genomic_DNA"/>
</dbReference>
<dbReference type="AlphaFoldDB" id="A0A9Q0WKK4"/>
<comment type="caution">
    <text evidence="2">The sequence shown here is derived from an EMBL/GenBank/DDBJ whole genome shotgun (WGS) entry which is preliminary data.</text>
</comment>
<dbReference type="PANTHER" id="PTHR33878">
    <property type="entry name" value="OS08G0559000 PROTEIN"/>
    <property type="match status" value="1"/>
</dbReference>
<reference evidence="2" key="2">
    <citation type="journal article" date="2023" name="Int. J. Mol. Sci.">
        <title>De Novo Assembly and Annotation of 11 Diverse Shrub Willow (Salix) Genomes Reveals Novel Gene Organization in Sex-Linked Regions.</title>
        <authorList>
            <person name="Hyden B."/>
            <person name="Feng K."/>
            <person name="Yates T.B."/>
            <person name="Jawdy S."/>
            <person name="Cereghino C."/>
            <person name="Smart L.B."/>
            <person name="Muchero W."/>
        </authorList>
    </citation>
    <scope>NUCLEOTIDE SEQUENCE</scope>
    <source>
        <tissue evidence="2">Shoot tip</tissue>
    </source>
</reference>
<evidence type="ECO:0000256" key="1">
    <source>
        <dbReference type="SAM" id="MobiDB-lite"/>
    </source>
</evidence>
<organism evidence="2 3">
    <name type="scientific">Salix koriyanagi</name>
    <dbReference type="NCBI Taxonomy" id="2511006"/>
    <lineage>
        <taxon>Eukaryota</taxon>
        <taxon>Viridiplantae</taxon>
        <taxon>Streptophyta</taxon>
        <taxon>Embryophyta</taxon>
        <taxon>Tracheophyta</taxon>
        <taxon>Spermatophyta</taxon>
        <taxon>Magnoliopsida</taxon>
        <taxon>eudicotyledons</taxon>
        <taxon>Gunneridae</taxon>
        <taxon>Pentapetalae</taxon>
        <taxon>rosids</taxon>
        <taxon>fabids</taxon>
        <taxon>Malpighiales</taxon>
        <taxon>Salicaceae</taxon>
        <taxon>Saliceae</taxon>
        <taxon>Salix</taxon>
    </lineage>
</organism>
<sequence length="161" mass="17825">MGSVGSWTGIYSLTWPISPILGLHLPNDMSTVMQKVLVIAAFRGFSGSKRLSCRESKSQPKQMASRSALSRLSLTATRSMQSTRGATRYFSDDKGRVLSEEERAAENVYIKVSPPLSLLDGSTDPKMEKEKSEKQKLKHEKEKAEKENQGSDKKTEGSQKA</sequence>
<gene>
    <name evidence="2" type="ORF">OIU74_021464</name>
</gene>
<evidence type="ECO:0000313" key="2">
    <source>
        <dbReference type="EMBL" id="KAJ6767603.1"/>
    </source>
</evidence>
<reference evidence="2" key="1">
    <citation type="submission" date="2022-11" db="EMBL/GenBank/DDBJ databases">
        <authorList>
            <person name="Hyden B.L."/>
            <person name="Feng K."/>
            <person name="Yates T."/>
            <person name="Jawdy S."/>
            <person name="Smart L.B."/>
            <person name="Muchero W."/>
        </authorList>
    </citation>
    <scope>NUCLEOTIDE SEQUENCE</scope>
    <source>
        <tissue evidence="2">Shoot tip</tissue>
    </source>
</reference>